<dbReference type="EMBL" id="UOEU01000288">
    <property type="protein sequence ID" value="VAW31794.1"/>
    <property type="molecule type" value="Genomic_DNA"/>
</dbReference>
<dbReference type="SUPFAM" id="SSF52540">
    <property type="entry name" value="P-loop containing nucleoside triphosphate hydrolases"/>
    <property type="match status" value="1"/>
</dbReference>
<dbReference type="Gene3D" id="3.40.50.300">
    <property type="entry name" value="P-loop containing nucleotide triphosphate hydrolases"/>
    <property type="match status" value="1"/>
</dbReference>
<dbReference type="AlphaFoldDB" id="A0A3B0VJG0"/>
<proteinExistence type="predicted"/>
<dbReference type="InterPro" id="IPR027417">
    <property type="entry name" value="P-loop_NTPase"/>
</dbReference>
<name>A0A3B0VJG0_9ZZZZ</name>
<protein>
    <recommendedName>
        <fullName evidence="2">Nucleoside kinase</fullName>
    </recommendedName>
</protein>
<organism evidence="1">
    <name type="scientific">hydrothermal vent metagenome</name>
    <dbReference type="NCBI Taxonomy" id="652676"/>
    <lineage>
        <taxon>unclassified sequences</taxon>
        <taxon>metagenomes</taxon>
        <taxon>ecological metagenomes</taxon>
    </lineage>
</organism>
<gene>
    <name evidence="1" type="ORF">MNBD_CHLOROFLEXI01-1879</name>
</gene>
<evidence type="ECO:0008006" key="2">
    <source>
        <dbReference type="Google" id="ProtNLM"/>
    </source>
</evidence>
<accession>A0A3B0VJG0</accession>
<dbReference type="Pfam" id="PF13238">
    <property type="entry name" value="AAA_18"/>
    <property type="match status" value="1"/>
</dbReference>
<evidence type="ECO:0000313" key="1">
    <source>
        <dbReference type="EMBL" id="VAW31794.1"/>
    </source>
</evidence>
<sequence length="208" mass="24045">MLNVCHNCGEYRADKIIDAKESVAICPICQHKHPFRQLPLLIVCGPSGAGKSTVCERIAGTMEKVVVLDADILWRPEFNKPDNNYRDFSEMWLRLGKNIGQSGRPLLLFNAGFIPDNIEPCIERRYYSETHYLALTCEDEILTDRLKKRPAWRQSHDDLFVAEQIRFNRWFKKQSKKADAKIKILDTSYVSINSTVEQVTAWIREKVS</sequence>
<reference evidence="1" key="1">
    <citation type="submission" date="2018-06" db="EMBL/GenBank/DDBJ databases">
        <authorList>
            <person name="Zhirakovskaya E."/>
        </authorList>
    </citation>
    <scope>NUCLEOTIDE SEQUENCE</scope>
</reference>